<feature type="region of interest" description="Disordered" evidence="1">
    <location>
        <begin position="161"/>
        <end position="211"/>
    </location>
</feature>
<sequence length="211" mass="23981">MENNDSSSAEKDYLGDRPVAGTSQSDFNRKPTTAESSGRLTQTQSRTAESPVVQDVFNMFESYLEVKLEEKGKQIEGKSETDKQVGQLRFKGNQKQFEHNAKLDSVLDRIRAESNGHNVAVSELIKEGKELILKRQKLIRIADKSVDGRKVVDEYVSDDLASGSEDDKRLRRARETVGRKRRQALQRRSDNSKRFRSTLSSSDQQLFRGKI</sequence>
<reference evidence="2" key="2">
    <citation type="journal article" date="2023" name="Science">
        <title>Genomic signatures of disease resistance in endangered staghorn corals.</title>
        <authorList>
            <person name="Vollmer S.V."/>
            <person name="Selwyn J.D."/>
            <person name="Despard B.A."/>
            <person name="Roesel C.L."/>
        </authorList>
    </citation>
    <scope>NUCLEOTIDE SEQUENCE</scope>
    <source>
        <strain evidence="2">K2</strain>
    </source>
</reference>
<gene>
    <name evidence="2" type="ORF">P5673_030494</name>
</gene>
<keyword evidence="3" id="KW-1185">Reference proteome</keyword>
<evidence type="ECO:0000256" key="1">
    <source>
        <dbReference type="SAM" id="MobiDB-lite"/>
    </source>
</evidence>
<dbReference type="Proteomes" id="UP001249851">
    <property type="component" value="Unassembled WGS sequence"/>
</dbReference>
<proteinExistence type="predicted"/>
<accession>A0AAD9PU48</accession>
<feature type="compositionally biased region" description="Basic and acidic residues" evidence="1">
    <location>
        <begin position="165"/>
        <end position="178"/>
    </location>
</feature>
<organism evidence="2 3">
    <name type="scientific">Acropora cervicornis</name>
    <name type="common">Staghorn coral</name>
    <dbReference type="NCBI Taxonomy" id="6130"/>
    <lineage>
        <taxon>Eukaryota</taxon>
        <taxon>Metazoa</taxon>
        <taxon>Cnidaria</taxon>
        <taxon>Anthozoa</taxon>
        <taxon>Hexacorallia</taxon>
        <taxon>Scleractinia</taxon>
        <taxon>Astrocoeniina</taxon>
        <taxon>Acroporidae</taxon>
        <taxon>Acropora</taxon>
    </lineage>
</organism>
<comment type="caution">
    <text evidence="2">The sequence shown here is derived from an EMBL/GenBank/DDBJ whole genome shotgun (WGS) entry which is preliminary data.</text>
</comment>
<reference evidence="2" key="1">
    <citation type="journal article" date="2023" name="G3 (Bethesda)">
        <title>Whole genome assembly and annotation of the endangered Caribbean coral Acropora cervicornis.</title>
        <authorList>
            <person name="Selwyn J.D."/>
            <person name="Vollmer S.V."/>
        </authorList>
    </citation>
    <scope>NUCLEOTIDE SEQUENCE</scope>
    <source>
        <strain evidence="2">K2</strain>
    </source>
</reference>
<evidence type="ECO:0000313" key="3">
    <source>
        <dbReference type="Proteomes" id="UP001249851"/>
    </source>
</evidence>
<feature type="compositionally biased region" description="Polar residues" evidence="1">
    <location>
        <begin position="21"/>
        <end position="48"/>
    </location>
</feature>
<name>A0AAD9PU48_ACRCE</name>
<dbReference type="EMBL" id="JARQWQ010000131">
    <property type="protein sequence ID" value="KAK2549120.1"/>
    <property type="molecule type" value="Genomic_DNA"/>
</dbReference>
<evidence type="ECO:0000313" key="2">
    <source>
        <dbReference type="EMBL" id="KAK2549120.1"/>
    </source>
</evidence>
<protein>
    <submittedName>
        <fullName evidence="2">Uncharacterized protein</fullName>
    </submittedName>
</protein>
<feature type="region of interest" description="Disordered" evidence="1">
    <location>
        <begin position="1"/>
        <end position="51"/>
    </location>
</feature>
<dbReference type="AlphaFoldDB" id="A0AAD9PU48"/>